<feature type="transmembrane region" description="Helical" evidence="2">
    <location>
        <begin position="95"/>
        <end position="114"/>
    </location>
</feature>
<reference evidence="4 5" key="1">
    <citation type="submission" date="2017-09" db="EMBL/GenBank/DDBJ databases">
        <title>Depth-based differentiation of microbial function through sediment-hosted aquifers and enrichment of novel symbionts in the deep terrestrial subsurface.</title>
        <authorList>
            <person name="Probst A.J."/>
            <person name="Ladd B."/>
            <person name="Jarett J.K."/>
            <person name="Geller-Mcgrath D.E."/>
            <person name="Sieber C.M."/>
            <person name="Emerson J.B."/>
            <person name="Anantharaman K."/>
            <person name="Thomas B.C."/>
            <person name="Malmstrom R."/>
            <person name="Stieglmeier M."/>
            <person name="Klingl A."/>
            <person name="Woyke T."/>
            <person name="Ryan C.M."/>
            <person name="Banfield J.F."/>
        </authorList>
    </citation>
    <scope>NUCLEOTIDE SEQUENCE [LARGE SCALE GENOMIC DNA]</scope>
    <source>
        <strain evidence="4">CG15_BIG_FIL_POST_REV_8_21_14_020_45_12</strain>
    </source>
</reference>
<organism evidence="4 5">
    <name type="scientific">Candidatus Kerfeldbacteria bacterium CG15_BIG_FIL_POST_REV_8_21_14_020_45_12</name>
    <dbReference type="NCBI Taxonomy" id="2014247"/>
    <lineage>
        <taxon>Bacteria</taxon>
        <taxon>Candidatus Kerfeldiibacteriota</taxon>
    </lineage>
</organism>
<keyword evidence="2" id="KW-0812">Transmembrane</keyword>
<proteinExistence type="predicted"/>
<dbReference type="AlphaFoldDB" id="A0A2M7H4B3"/>
<dbReference type="Pfam" id="PF03703">
    <property type="entry name" value="bPH_2"/>
    <property type="match status" value="1"/>
</dbReference>
<evidence type="ECO:0000259" key="3">
    <source>
        <dbReference type="Pfam" id="PF03703"/>
    </source>
</evidence>
<evidence type="ECO:0000313" key="4">
    <source>
        <dbReference type="EMBL" id="PIW37061.1"/>
    </source>
</evidence>
<protein>
    <recommendedName>
        <fullName evidence="3">YdbS-like PH domain-containing protein</fullName>
    </recommendedName>
</protein>
<sequence length="297" mass="33649">MDANLNTSSPTPAPFLSPDPRSGSPSARHDLKEHSPLHFPTQRPNENVVLLLRRNWTVLARDVIQLITSLIVPPVVLAVLYFYADTTIEPGSALYALIIIVLCLYYLFSFLAYFHDFVDYHLDIWVVTDQRVVSIEQEGLFNRTISELNIVKVQDVTSEVRGTVQTFLDYGQVHIQTAGQEARFVFEQVPHPSEVAKVILQVHDRAMKMQELERVRQSEDYRHELEAQGGQGGFIQQLAPVTAIHPQQQKIPVERIPREVRSTQTDQTPQQTGVTPPWASQPGQSEVPPIYTPPTRQ</sequence>
<feature type="compositionally biased region" description="Polar residues" evidence="1">
    <location>
        <begin position="262"/>
        <end position="274"/>
    </location>
</feature>
<feature type="region of interest" description="Disordered" evidence="1">
    <location>
        <begin position="248"/>
        <end position="297"/>
    </location>
</feature>
<keyword evidence="2" id="KW-1133">Transmembrane helix</keyword>
<dbReference type="PANTHER" id="PTHR37938:SF1">
    <property type="entry name" value="BLL0215 PROTEIN"/>
    <property type="match status" value="1"/>
</dbReference>
<feature type="region of interest" description="Disordered" evidence="1">
    <location>
        <begin position="1"/>
        <end position="40"/>
    </location>
</feature>
<dbReference type="InterPro" id="IPR005182">
    <property type="entry name" value="YdbS-like_PH"/>
</dbReference>
<dbReference type="PANTHER" id="PTHR37938">
    <property type="entry name" value="BLL0215 PROTEIN"/>
    <property type="match status" value="1"/>
</dbReference>
<feature type="compositionally biased region" description="Polar residues" evidence="1">
    <location>
        <begin position="1"/>
        <end position="10"/>
    </location>
</feature>
<evidence type="ECO:0000256" key="2">
    <source>
        <dbReference type="SAM" id="Phobius"/>
    </source>
</evidence>
<dbReference type="Proteomes" id="UP000230292">
    <property type="component" value="Unassembled WGS sequence"/>
</dbReference>
<evidence type="ECO:0000313" key="5">
    <source>
        <dbReference type="Proteomes" id="UP000230292"/>
    </source>
</evidence>
<feature type="compositionally biased region" description="Basic and acidic residues" evidence="1">
    <location>
        <begin position="252"/>
        <end position="261"/>
    </location>
</feature>
<feature type="compositionally biased region" description="Basic and acidic residues" evidence="1">
    <location>
        <begin position="27"/>
        <end position="36"/>
    </location>
</feature>
<feature type="transmembrane region" description="Helical" evidence="2">
    <location>
        <begin position="63"/>
        <end position="83"/>
    </location>
</feature>
<keyword evidence="2" id="KW-0472">Membrane</keyword>
<evidence type="ECO:0000256" key="1">
    <source>
        <dbReference type="SAM" id="MobiDB-lite"/>
    </source>
</evidence>
<dbReference type="EMBL" id="PFGC01000028">
    <property type="protein sequence ID" value="PIW37061.1"/>
    <property type="molecule type" value="Genomic_DNA"/>
</dbReference>
<comment type="caution">
    <text evidence="4">The sequence shown here is derived from an EMBL/GenBank/DDBJ whole genome shotgun (WGS) entry which is preliminary data.</text>
</comment>
<name>A0A2M7H4B3_9BACT</name>
<feature type="domain" description="YdbS-like PH" evidence="3">
    <location>
        <begin position="125"/>
        <end position="197"/>
    </location>
</feature>
<accession>A0A2M7H4B3</accession>
<gene>
    <name evidence="4" type="ORF">COW24_02240</name>
</gene>